<name>A0A140L4P0_9FIRM</name>
<dbReference type="Proteomes" id="UP000070427">
    <property type="component" value="Unassembled WGS sequence"/>
</dbReference>
<dbReference type="Pfam" id="PF20529">
    <property type="entry name" value="DUF6744"/>
    <property type="match status" value="1"/>
</dbReference>
<gene>
    <name evidence="2" type="ORF">AN618_18880</name>
</gene>
<dbReference type="AlphaFoldDB" id="A0A140L4P0"/>
<proteinExistence type="predicted"/>
<feature type="coiled-coil region" evidence="1">
    <location>
        <begin position="271"/>
        <end position="298"/>
    </location>
</feature>
<dbReference type="EMBL" id="LOED01000026">
    <property type="protein sequence ID" value="KXG75515.1"/>
    <property type="molecule type" value="Genomic_DNA"/>
</dbReference>
<sequence>MLNLQIKDLAAVDGINGGNVKRNFLGHLCWYTIYDVKVTRDEMIKKFAEAGMPAKYLPNPISAVDAFRRATAELEENRLPSHDKFVNYLVREVVCDKNVVIRHLIKEVVDAKNVRLEYSKVAEIIFRREDESIKIIDYGANGKVANLESLYKEYRNSYNGQHIRRIVRTVLADMNPAAARPSGGVYFIPLQYEEGLFALEKLVKLLQGEFFTMPVIDQEKSRDMLYQKFKEQIRENIKQMADILKAGASKNETVKIINESKKMFEQIREYEELLNRDLNDLKTEVEILKDQIVSLRSINMI</sequence>
<accession>A0A140L4P0</accession>
<keyword evidence="1" id="KW-0175">Coiled coil</keyword>
<protein>
    <submittedName>
        <fullName evidence="2">Uncharacterized protein</fullName>
    </submittedName>
</protein>
<evidence type="ECO:0000313" key="2">
    <source>
        <dbReference type="EMBL" id="KXG75515.1"/>
    </source>
</evidence>
<organism evidence="2 3">
    <name type="scientific">Fervidicola ferrireducens</name>
    <dbReference type="NCBI Taxonomy" id="520764"/>
    <lineage>
        <taxon>Bacteria</taxon>
        <taxon>Bacillati</taxon>
        <taxon>Bacillota</taxon>
        <taxon>Clostridia</taxon>
        <taxon>Thermosediminibacterales</taxon>
        <taxon>Thermosediminibacteraceae</taxon>
        <taxon>Fervidicola</taxon>
    </lineage>
</organism>
<reference evidence="2 3" key="1">
    <citation type="submission" date="2015-12" db="EMBL/GenBank/DDBJ databases">
        <title>Draft genome sequnece of Fervidicola ferrireducens strain Y170.</title>
        <authorList>
            <person name="Patel B.K."/>
        </authorList>
    </citation>
    <scope>NUCLEOTIDE SEQUENCE [LARGE SCALE GENOMIC DNA]</scope>
    <source>
        <strain evidence="2 3">Y170</strain>
    </source>
</reference>
<dbReference type="InParanoid" id="A0A140L4P0"/>
<dbReference type="InterPro" id="IPR046632">
    <property type="entry name" value="DUF6744"/>
</dbReference>
<keyword evidence="3" id="KW-1185">Reference proteome</keyword>
<evidence type="ECO:0000313" key="3">
    <source>
        <dbReference type="Proteomes" id="UP000070427"/>
    </source>
</evidence>
<dbReference type="RefSeq" id="WP_066354285.1">
    <property type="nucleotide sequence ID" value="NZ_LOED01000026.1"/>
</dbReference>
<evidence type="ECO:0000256" key="1">
    <source>
        <dbReference type="SAM" id="Coils"/>
    </source>
</evidence>
<dbReference type="STRING" id="520764.AN618_18880"/>
<dbReference type="OrthoDB" id="9785699at2"/>
<comment type="caution">
    <text evidence="2">The sequence shown here is derived from an EMBL/GenBank/DDBJ whole genome shotgun (WGS) entry which is preliminary data.</text>
</comment>